<evidence type="ECO:0000313" key="10">
    <source>
        <dbReference type="EMBL" id="CCA67777.1"/>
    </source>
</evidence>
<dbReference type="SUPFAM" id="SSF51905">
    <property type="entry name" value="FAD/NAD(P)-binding domain"/>
    <property type="match status" value="1"/>
</dbReference>
<keyword evidence="2" id="KW-0285">Flavoprotein</keyword>
<name>G4T8W6_SERID</name>
<keyword evidence="11" id="KW-1185">Reference proteome</keyword>
<evidence type="ECO:0000256" key="7">
    <source>
        <dbReference type="ARBA" id="ARBA00038878"/>
    </source>
</evidence>
<organism evidence="10 11">
    <name type="scientific">Serendipita indica (strain DSM 11827)</name>
    <name type="common">Root endophyte fungus</name>
    <name type="synonym">Piriformospora indica</name>
    <dbReference type="NCBI Taxonomy" id="1109443"/>
    <lineage>
        <taxon>Eukaryota</taxon>
        <taxon>Fungi</taxon>
        <taxon>Dikarya</taxon>
        <taxon>Basidiomycota</taxon>
        <taxon>Agaricomycotina</taxon>
        <taxon>Agaricomycetes</taxon>
        <taxon>Sebacinales</taxon>
        <taxon>Serendipitaceae</taxon>
        <taxon>Serendipita</taxon>
    </lineage>
</organism>
<evidence type="ECO:0000256" key="5">
    <source>
        <dbReference type="ARBA" id="ARBA00036066"/>
    </source>
</evidence>
<comment type="caution">
    <text evidence="10">The sequence shown here is derived from an EMBL/GenBank/DDBJ whole genome shotgun (WGS) entry which is preliminary data.</text>
</comment>
<evidence type="ECO:0000256" key="8">
    <source>
        <dbReference type="ARBA" id="ARBA00041137"/>
    </source>
</evidence>
<dbReference type="OrthoDB" id="498204at2759"/>
<evidence type="ECO:0000256" key="6">
    <source>
        <dbReference type="ARBA" id="ARBA00037941"/>
    </source>
</evidence>
<comment type="catalytic activity">
    <reaction evidence="5">
        <text>(S)-2-hydroxyglutarate + A = 2-oxoglutarate + AH2</text>
        <dbReference type="Rhea" id="RHEA:21252"/>
        <dbReference type="ChEBI" id="CHEBI:13193"/>
        <dbReference type="ChEBI" id="CHEBI:16782"/>
        <dbReference type="ChEBI" id="CHEBI:16810"/>
        <dbReference type="ChEBI" id="CHEBI:17499"/>
        <dbReference type="EC" id="1.1.99.2"/>
    </reaction>
</comment>
<dbReference type="Pfam" id="PF01266">
    <property type="entry name" value="DAO"/>
    <property type="match status" value="1"/>
</dbReference>
<dbReference type="STRING" id="1109443.G4T8W6"/>
<dbReference type="InterPro" id="IPR036188">
    <property type="entry name" value="FAD/NAD-bd_sf"/>
</dbReference>
<dbReference type="InParanoid" id="G4T8W6"/>
<dbReference type="PANTHER" id="PTHR43104">
    <property type="entry name" value="L-2-HYDROXYGLUTARATE DEHYDROGENASE, MITOCHONDRIAL"/>
    <property type="match status" value="1"/>
</dbReference>
<dbReference type="OMA" id="GVHFTRM"/>
<feature type="domain" description="FAD dependent oxidoreductase" evidence="9">
    <location>
        <begin position="28"/>
        <end position="447"/>
    </location>
</feature>
<dbReference type="HOGENOM" id="CLU_024775_1_0_1"/>
<accession>G4T8W6</accession>
<evidence type="ECO:0000256" key="3">
    <source>
        <dbReference type="ARBA" id="ARBA00022827"/>
    </source>
</evidence>
<comment type="cofactor">
    <cofactor evidence="1">
        <name>FAD</name>
        <dbReference type="ChEBI" id="CHEBI:57692"/>
    </cofactor>
</comment>
<evidence type="ECO:0000256" key="4">
    <source>
        <dbReference type="ARBA" id="ARBA00023002"/>
    </source>
</evidence>
<dbReference type="eggNOG" id="KOG2665">
    <property type="taxonomic scope" value="Eukaryota"/>
</dbReference>
<evidence type="ECO:0000256" key="1">
    <source>
        <dbReference type="ARBA" id="ARBA00001974"/>
    </source>
</evidence>
<dbReference type="Proteomes" id="UP000007148">
    <property type="component" value="Unassembled WGS sequence"/>
</dbReference>
<reference evidence="10 11" key="1">
    <citation type="journal article" date="2011" name="PLoS Pathog.">
        <title>Endophytic Life Strategies Decoded by Genome and Transcriptome Analyses of the Mutualistic Root Symbiont Piriformospora indica.</title>
        <authorList>
            <person name="Zuccaro A."/>
            <person name="Lahrmann U."/>
            <person name="Guldener U."/>
            <person name="Langen G."/>
            <person name="Pfiffi S."/>
            <person name="Biedenkopf D."/>
            <person name="Wong P."/>
            <person name="Samans B."/>
            <person name="Grimm C."/>
            <person name="Basiewicz M."/>
            <person name="Murat C."/>
            <person name="Martin F."/>
            <person name="Kogel K.H."/>
        </authorList>
    </citation>
    <scope>NUCLEOTIDE SEQUENCE [LARGE SCALE GENOMIC DNA]</scope>
    <source>
        <strain evidence="10 11">DSM 11827</strain>
    </source>
</reference>
<dbReference type="EMBL" id="CAFZ01000019">
    <property type="protein sequence ID" value="CCA67777.1"/>
    <property type="molecule type" value="Genomic_DNA"/>
</dbReference>
<evidence type="ECO:0000313" key="11">
    <source>
        <dbReference type="Proteomes" id="UP000007148"/>
    </source>
</evidence>
<dbReference type="GO" id="GO:0047545">
    <property type="term" value="F:(S)-2-hydroxyglutarate dehydrogenase activity"/>
    <property type="evidence" value="ECO:0007669"/>
    <property type="project" value="UniProtKB-EC"/>
</dbReference>
<evidence type="ECO:0000259" key="9">
    <source>
        <dbReference type="Pfam" id="PF01266"/>
    </source>
</evidence>
<comment type="similarity">
    <text evidence="6">Belongs to the L2HGDH family.</text>
</comment>
<evidence type="ECO:0000256" key="2">
    <source>
        <dbReference type="ARBA" id="ARBA00022630"/>
    </source>
</evidence>
<sequence length="457" mass="50073">MAKPIRGLHAALNASGRYKFRSPDFEVDHLIIGGGVVGLAIARELSLKRPHKSTYLVERHTRTGEETSSRNSEVIHGGFYYPENSYKTRLCLMGRRLLYDYCDSHAVPYKKTGKLVVGHEHQRNYLENLYQKTQSLRWPAVLEKDTDLPQGDDLAVPARLLTGNEARGLEPDLSRDIACALLSTETGIIDVHTYMEALEKDISESEAGSVVCSTNVVRVDPTKDGWVVQMSTSPEDSEGGGQTDSVLAKTLINSSGLSAPFILNALGRGADPPLADIPIYYARGSYASYRGPGVTNVKHLIYPVPNIGVNKHGFAGLGTHLTLDLGGNIKFGPDIEWIEPPKSTSDEEAIDFWIDHLVASDDTSSMFQSVRSYLPGIEKERLRPDYVGIRPKLIPPGAGFQDFVFRKDKSGAFIGGKMRKEEGGVMISLLGIESPGLTSSLAIAQMIEQELPNTDTE</sequence>
<dbReference type="InterPro" id="IPR006076">
    <property type="entry name" value="FAD-dep_OxRdtase"/>
</dbReference>
<keyword evidence="4" id="KW-0560">Oxidoreductase</keyword>
<dbReference type="EC" id="1.1.99.2" evidence="7"/>
<proteinExistence type="inferred from homology"/>
<protein>
    <recommendedName>
        <fullName evidence="8">L-2-hydroxyglutarate dehydrogenase, mitochondrial</fullName>
        <ecNumber evidence="7">1.1.99.2</ecNumber>
    </recommendedName>
</protein>
<dbReference type="PANTHER" id="PTHR43104:SF4">
    <property type="entry name" value="L-2-HYDROXYGLUTARATE DEHYDROGENASE, MITOCHONDRIAL"/>
    <property type="match status" value="1"/>
</dbReference>
<gene>
    <name evidence="10" type="ORF">PIIN_01601</name>
</gene>
<keyword evidence="3" id="KW-0274">FAD</keyword>
<dbReference type="AlphaFoldDB" id="G4T8W6"/>
<dbReference type="Gene3D" id="3.30.9.10">
    <property type="entry name" value="D-Amino Acid Oxidase, subunit A, domain 2"/>
    <property type="match status" value="1"/>
</dbReference>
<dbReference type="Gene3D" id="3.50.50.60">
    <property type="entry name" value="FAD/NAD(P)-binding domain"/>
    <property type="match status" value="1"/>
</dbReference>